<dbReference type="InterPro" id="IPR020839">
    <property type="entry name" value="SCD"/>
</dbReference>
<dbReference type="InterPro" id="IPR013721">
    <property type="entry name" value="STAG"/>
</dbReference>
<dbReference type="InterPro" id="IPR016024">
    <property type="entry name" value="ARM-type_fold"/>
</dbReference>
<dbReference type="GO" id="GO:0005634">
    <property type="term" value="C:nucleus"/>
    <property type="evidence" value="ECO:0007669"/>
    <property type="project" value="TreeGrafter"/>
</dbReference>
<feature type="region of interest" description="Disordered" evidence="1">
    <location>
        <begin position="77"/>
        <end position="191"/>
    </location>
</feature>
<dbReference type="GO" id="GO:0007062">
    <property type="term" value="P:sister chromatid cohesion"/>
    <property type="evidence" value="ECO:0007669"/>
    <property type="project" value="UniProtKB-ARBA"/>
</dbReference>
<feature type="compositionally biased region" description="Basic and acidic residues" evidence="1">
    <location>
        <begin position="1094"/>
        <end position="1107"/>
    </location>
</feature>
<feature type="compositionally biased region" description="Basic residues" evidence="1">
    <location>
        <begin position="1623"/>
        <end position="1633"/>
    </location>
</feature>
<feature type="compositionally biased region" description="Basic and acidic residues" evidence="1">
    <location>
        <begin position="1457"/>
        <end position="1468"/>
    </location>
</feature>
<dbReference type="GO" id="GO:0008278">
    <property type="term" value="C:cohesin complex"/>
    <property type="evidence" value="ECO:0007669"/>
    <property type="project" value="TreeGrafter"/>
</dbReference>
<protein>
    <submittedName>
        <fullName evidence="3">Cohesin subunit sa-1</fullName>
    </submittedName>
</protein>
<dbReference type="OrthoDB" id="498590at2759"/>
<dbReference type="PROSITE" id="PS51425">
    <property type="entry name" value="SCD"/>
    <property type="match status" value="1"/>
</dbReference>
<dbReference type="SUPFAM" id="SSF48371">
    <property type="entry name" value="ARM repeat"/>
    <property type="match status" value="1"/>
</dbReference>
<dbReference type="EMBL" id="AZIL01000830">
    <property type="protein sequence ID" value="EWM25790.1"/>
    <property type="molecule type" value="Genomic_DNA"/>
</dbReference>
<feature type="compositionally biased region" description="Acidic residues" evidence="1">
    <location>
        <begin position="1590"/>
        <end position="1604"/>
    </location>
</feature>
<feature type="compositionally biased region" description="Polar residues" evidence="1">
    <location>
        <begin position="1484"/>
        <end position="1495"/>
    </location>
</feature>
<feature type="region of interest" description="Disordered" evidence="1">
    <location>
        <begin position="1563"/>
        <end position="1695"/>
    </location>
</feature>
<dbReference type="Gene3D" id="1.25.10.10">
    <property type="entry name" value="Leucine-rich Repeat Variant"/>
    <property type="match status" value="1"/>
</dbReference>
<keyword evidence="4" id="KW-1185">Reference proteome</keyword>
<evidence type="ECO:0000259" key="2">
    <source>
        <dbReference type="PROSITE" id="PS51425"/>
    </source>
</evidence>
<dbReference type="GO" id="GO:0000785">
    <property type="term" value="C:chromatin"/>
    <property type="evidence" value="ECO:0007669"/>
    <property type="project" value="TreeGrafter"/>
</dbReference>
<name>W7TFI5_9STRA</name>
<dbReference type="PANTHER" id="PTHR11199">
    <property type="entry name" value="STROMAL ANTIGEN"/>
    <property type="match status" value="1"/>
</dbReference>
<dbReference type="PANTHER" id="PTHR11199:SF0">
    <property type="entry name" value="LD34181P-RELATED"/>
    <property type="match status" value="1"/>
</dbReference>
<dbReference type="Proteomes" id="UP000019335">
    <property type="component" value="Chromosome 10"/>
</dbReference>
<evidence type="ECO:0000256" key="1">
    <source>
        <dbReference type="SAM" id="MobiDB-lite"/>
    </source>
</evidence>
<dbReference type="GO" id="GO:0003682">
    <property type="term" value="F:chromatin binding"/>
    <property type="evidence" value="ECO:0007669"/>
    <property type="project" value="TreeGrafter"/>
</dbReference>
<proteinExistence type="predicted"/>
<gene>
    <name evidence="3" type="ORF">Naga_100021g49</name>
</gene>
<dbReference type="Pfam" id="PF24571">
    <property type="entry name" value="HEAT_SCC3-SA"/>
    <property type="match status" value="1"/>
</dbReference>
<feature type="compositionally biased region" description="Basic and acidic residues" evidence="1">
    <location>
        <begin position="135"/>
        <end position="153"/>
    </location>
</feature>
<reference evidence="3 4" key="1">
    <citation type="journal article" date="2014" name="Mol. Plant">
        <title>Chromosome Scale Genome Assembly and Transcriptome Profiling of Nannochloropsis gaditana in Nitrogen Depletion.</title>
        <authorList>
            <person name="Corteggiani Carpinelli E."/>
            <person name="Telatin A."/>
            <person name="Vitulo N."/>
            <person name="Forcato C."/>
            <person name="D'Angelo M."/>
            <person name="Schiavon R."/>
            <person name="Vezzi A."/>
            <person name="Giacometti G.M."/>
            <person name="Morosinotto T."/>
            <person name="Valle G."/>
        </authorList>
    </citation>
    <scope>NUCLEOTIDE SEQUENCE [LARGE SCALE GENOMIC DNA]</scope>
    <source>
        <strain evidence="3 4">B-31</strain>
    </source>
</reference>
<dbReference type="Pfam" id="PF21581">
    <property type="entry name" value="SCD"/>
    <property type="match status" value="1"/>
</dbReference>
<sequence>MLPFALFPHASSDRGDRTSLLSYSRALRPNLDNTLTPYLPTNLHLCSRVYNMVAELRRSGRVSVRPDSVYEDALREAAGKKARRPLALRLQEPVESSPGGQISHEWQERSKERMTIGKNEKANGSSKRKRSSLKRATETDVESSRETLAKKEPITYSTDDETSDEDDLDKIMGEKNRRKHRRDAGMRKGAGGRGLANLREGKCSLLFECLARELPIEKRMKDWVVAYEKEEDERGDDADGMMSSSLVDMFNFLLWSSGATKTYVKRDRETLPMLDSEEWETMINGIVQDMRAGGVLSYPLLEGARFKGFRGRFAEAWELLVKAVREGNAHKLEPVHAVIDLVRALCEVPLVSIRHTAAYAGLRLGNALVQQTLALSKKVEVASRQLEAEQHKGGARSRKALDLNSAIMDLTSHQTALEAVLEEIFNGVFASRYRDVSERVRADCMDGLGFFLDTYPSMFLRDQFVKYLGWMLYDKASTVRAAAAGVLLRLYSKPVYLSQLENFTARFLKRLEDLVHDVDEGVKRTAIQVLRLLQGAGYLDEASQELLDEVDELLLDPAWDVRTREQAMLFFTDHVDGFNELTDGEDEESRQGEKEIDEGASSGGSPEKEKSKETVPVVKTKQQLRRDSTGRQGGARRRGVIKRLVTVVQFLDYHLGERERWAPEHEELVAACVEAFERHPDGDFLYDWPTYFHLLGDESAASSSLRAGSTSTDMRLSDHEQSLLIRVLGASVKRATSFASPKQGNNSAASERGRNFSGSAKPADMREARHRGQVLEAAVEAFTSGAVEDLPKVLSRFQTDPGKMAGLVGLPQYLQASAIANKRNRGHFEALLKLLRGTYLKATDGAVLQDIARSLSHLLQRDEEECGRLHNVGAVLYSIVAELLRRLGAVETARDGAGTKENKRRRRAGCEDTDFSTGLVLLQLGTLAKQIDITDYLGENEDGRLLEVTSCVQKVLLARLREVQNWTGSTEHLQLVVRVVREGLYLLYVVLLHSTRGLIFLAQAKRPANKKLEAMDNSHKHGPSHFGEIEKKGESDKDDVMLDLIESSDCDNIDNVGEKEANAILAQRNTLLGALSAVLSLNRPSCSNENGEGSEDKAELEGTDNNKSHNGCRSGNAFSAHTVRTRENESFRAIIDAIEALKKAAYVLVSDLRFLFRPLCSRYQILCRVAWTPEPDFLRLLQTFFQTEEARYEEAVATAKAQGSEEDLQAADEILRRDLLDPLIRSVLYTTESINRRQAAAIAAHFVDSGRESTESVRFLMKQLKDLDVKLYLEVQMTTLRSCFHKWFQKPIEERALGGGEADEDYEVADAAAAAAMEKILRLGTRMAQTLGVGRVKDETPAADSFVRFIKSGIAFALDEAPKNFTFLDVLRCYMPKLPESRTREVVQLFRERTAKLPEPVKRQVEHERQLIAAEEEEVDLTQDGIAYLNFYHELYGHFGGAGALASGAPIRTSRTPSKDKDGNDHPHALSTSSKKRLGLPTSCVGQTKNGTNRMNHPISFPGDLKRRARVEEGCLASGAVSIDEEESIRSFEDGKEVGLSSCHEESDGDGNRMLQSIEACSRMGGRRTTSLASRRRSSSLLPSVHEMQDAIDEADSSEEEEEKEGMVSWRESKATRGGEQSHRRRGTRKRGRISSQAEEEAAIEGRGDSRGIDSDSETSIFGELTLSKACGKGAGKTEKRKMDGGATGRKMSEN</sequence>
<evidence type="ECO:0000313" key="4">
    <source>
        <dbReference type="Proteomes" id="UP000019335"/>
    </source>
</evidence>
<feature type="region of interest" description="Disordered" evidence="1">
    <location>
        <begin position="1085"/>
        <end position="1115"/>
    </location>
</feature>
<feature type="region of interest" description="Disordered" evidence="1">
    <location>
        <begin position="581"/>
        <end position="635"/>
    </location>
</feature>
<feature type="compositionally biased region" description="Polar residues" evidence="1">
    <location>
        <begin position="737"/>
        <end position="749"/>
    </location>
</feature>
<feature type="compositionally biased region" description="Acidic residues" evidence="1">
    <location>
        <begin position="158"/>
        <end position="168"/>
    </location>
</feature>
<dbReference type="InterPro" id="IPR039662">
    <property type="entry name" value="Cohesin_Scc3/SA"/>
</dbReference>
<dbReference type="InterPro" id="IPR011989">
    <property type="entry name" value="ARM-like"/>
</dbReference>
<feature type="domain" description="SCD" evidence="2">
    <location>
        <begin position="429"/>
        <end position="514"/>
    </location>
</feature>
<feature type="compositionally biased region" description="Basic and acidic residues" evidence="1">
    <location>
        <begin position="1611"/>
        <end position="1622"/>
    </location>
</feature>
<feature type="region of interest" description="Disordered" evidence="1">
    <location>
        <begin position="736"/>
        <end position="766"/>
    </location>
</feature>
<organism evidence="3 4">
    <name type="scientific">Nannochloropsis gaditana</name>
    <dbReference type="NCBI Taxonomy" id="72520"/>
    <lineage>
        <taxon>Eukaryota</taxon>
        <taxon>Sar</taxon>
        <taxon>Stramenopiles</taxon>
        <taxon>Ochrophyta</taxon>
        <taxon>Eustigmatophyceae</taxon>
        <taxon>Eustigmatales</taxon>
        <taxon>Monodopsidaceae</taxon>
        <taxon>Nannochloropsis</taxon>
    </lineage>
</organism>
<accession>W7TFI5</accession>
<feature type="compositionally biased region" description="Basic and acidic residues" evidence="1">
    <location>
        <begin position="1644"/>
        <end position="1654"/>
    </location>
</feature>
<feature type="compositionally biased region" description="Basic and acidic residues" evidence="1">
    <location>
        <begin position="105"/>
        <end position="121"/>
    </location>
</feature>
<dbReference type="Pfam" id="PF08514">
    <property type="entry name" value="STAG"/>
    <property type="match status" value="1"/>
</dbReference>
<feature type="region of interest" description="Disordered" evidence="1">
    <location>
        <begin position="1450"/>
        <end position="1501"/>
    </location>
</feature>
<comment type="caution">
    <text evidence="3">The sequence shown here is derived from an EMBL/GenBank/DDBJ whole genome shotgun (WGS) entry which is preliminary data.</text>
</comment>
<evidence type="ECO:0000313" key="3">
    <source>
        <dbReference type="EMBL" id="EWM25790.1"/>
    </source>
</evidence>
<dbReference type="InterPro" id="IPR056396">
    <property type="entry name" value="HEAT_SCC3-SA"/>
</dbReference>